<protein>
    <submittedName>
        <fullName evidence="4">ABC transporter, substrate-binding protein, family 3</fullName>
    </submittedName>
</protein>
<dbReference type="EMBL" id="ACIL03000013">
    <property type="protein sequence ID" value="ESL02779.1"/>
    <property type="molecule type" value="Genomic_DNA"/>
</dbReference>
<dbReference type="Gene3D" id="3.40.190.10">
    <property type="entry name" value="Periplasmic binding protein-like II"/>
    <property type="match status" value="2"/>
</dbReference>
<dbReference type="SUPFAM" id="SSF53850">
    <property type="entry name" value="Periplasmic binding protein-like II"/>
    <property type="match status" value="1"/>
</dbReference>
<dbReference type="InterPro" id="IPR001638">
    <property type="entry name" value="Solute-binding_3/MltF_N"/>
</dbReference>
<feature type="region of interest" description="Disordered" evidence="2">
    <location>
        <begin position="62"/>
        <end position="106"/>
    </location>
</feature>
<proteinExistence type="predicted"/>
<evidence type="ECO:0000313" key="5">
    <source>
        <dbReference type="Proteomes" id="UP000018227"/>
    </source>
</evidence>
<dbReference type="Proteomes" id="UP000018227">
    <property type="component" value="Unassembled WGS sequence"/>
</dbReference>
<organism evidence="4 5">
    <name type="scientific">Catonella morbi ATCC 51271</name>
    <dbReference type="NCBI Taxonomy" id="592026"/>
    <lineage>
        <taxon>Bacteria</taxon>
        <taxon>Bacillati</taxon>
        <taxon>Bacillota</taxon>
        <taxon>Clostridia</taxon>
        <taxon>Lachnospirales</taxon>
        <taxon>Lachnospiraceae</taxon>
        <taxon>Catonella</taxon>
    </lineage>
</organism>
<dbReference type="eggNOG" id="COG0834">
    <property type="taxonomic scope" value="Bacteria"/>
</dbReference>
<keyword evidence="5" id="KW-1185">Reference proteome</keyword>
<dbReference type="HOGENOM" id="CLU_019602_18_2_9"/>
<dbReference type="PANTHER" id="PTHR35936:SF17">
    <property type="entry name" value="ARGININE-BINDING EXTRACELLULAR PROTEIN ARTP"/>
    <property type="match status" value="1"/>
</dbReference>
<name>V2XKT1_9FIRM</name>
<comment type="caution">
    <text evidence="4">The sequence shown here is derived from an EMBL/GenBank/DDBJ whole genome shotgun (WGS) entry which is preliminary data.</text>
</comment>
<gene>
    <name evidence="4" type="ORF">GCWU0000282_001649</name>
</gene>
<dbReference type="OrthoDB" id="9774451at2"/>
<sequence length="374" mass="39751">MYIYANLCFKYSNDYAIIPSSQKVNEEYLFTERSNNMKKSMKFVAALTLAFATMLTACSGNGSNAEGSKSASKTSASSNMPASKTSSAGSTTSTASNTASTTSTASTVNTSEATKLDLSSITGDGDRLDKILAAGVITCATSPDFAPNEFVDLSSGETKYVGCDMDLAQYIADSLGVKLEIKAMKFDAIKAAVTTGQVDMAIAGFAYTEERAKNMQLSDLFGNTDADEGQGIVILKENEANLKTADDFTGKTVLAQNGSIQIDLTTNQLSQATCKPITDVNNGIMEVLAGKADGLTLDLGVAKMFLNAHKELAISEFKFEYESKGNVIACTKGETKLVNAINMAVKDVNDKGLYKQWKDKAIELAKSLGVEVNE</sequence>
<dbReference type="PANTHER" id="PTHR35936">
    <property type="entry name" value="MEMBRANE-BOUND LYTIC MUREIN TRANSGLYCOSYLASE F"/>
    <property type="match status" value="1"/>
</dbReference>
<evidence type="ECO:0000259" key="3">
    <source>
        <dbReference type="SMART" id="SM00062"/>
    </source>
</evidence>
<evidence type="ECO:0000256" key="2">
    <source>
        <dbReference type="SAM" id="MobiDB-lite"/>
    </source>
</evidence>
<accession>V2XKT1</accession>
<dbReference type="AlphaFoldDB" id="V2XKT1"/>
<evidence type="ECO:0000313" key="4">
    <source>
        <dbReference type="EMBL" id="ESL02779.1"/>
    </source>
</evidence>
<dbReference type="Pfam" id="PF00497">
    <property type="entry name" value="SBP_bac_3"/>
    <property type="match status" value="1"/>
</dbReference>
<dbReference type="STRING" id="592026.GCWU0000282_001649"/>
<feature type="compositionally biased region" description="Low complexity" evidence="2">
    <location>
        <begin position="68"/>
        <end position="106"/>
    </location>
</feature>
<feature type="domain" description="Solute-binding protein family 3/N-terminal" evidence="3">
    <location>
        <begin position="136"/>
        <end position="361"/>
    </location>
</feature>
<keyword evidence="1" id="KW-0732">Signal</keyword>
<reference evidence="4 5" key="1">
    <citation type="submission" date="2013-06" db="EMBL/GenBank/DDBJ databases">
        <authorList>
            <person name="Weinstock G."/>
            <person name="Sodergren E."/>
            <person name="Clifton S."/>
            <person name="Fulton L."/>
            <person name="Fulton B."/>
            <person name="Courtney L."/>
            <person name="Fronick C."/>
            <person name="Harrison M."/>
            <person name="Strong C."/>
            <person name="Farmer C."/>
            <person name="Delahaunty K."/>
            <person name="Markovic C."/>
            <person name="Hall O."/>
            <person name="Minx P."/>
            <person name="Tomlinson C."/>
            <person name="Mitreva M."/>
            <person name="Nelson J."/>
            <person name="Hou S."/>
            <person name="Wollam A."/>
            <person name="Pepin K.H."/>
            <person name="Johnson M."/>
            <person name="Bhonagiri V."/>
            <person name="Nash W.E."/>
            <person name="Warren W."/>
            <person name="Chinwalla A."/>
            <person name="Mardis E.R."/>
            <person name="Wilson R.K."/>
        </authorList>
    </citation>
    <scope>NUCLEOTIDE SEQUENCE [LARGE SCALE GENOMIC DNA]</scope>
    <source>
        <strain evidence="4 5">ATCC 51271</strain>
    </source>
</reference>
<evidence type="ECO:0000256" key="1">
    <source>
        <dbReference type="ARBA" id="ARBA00022729"/>
    </source>
</evidence>
<dbReference type="SMART" id="SM00062">
    <property type="entry name" value="PBPb"/>
    <property type="match status" value="1"/>
</dbReference>